<dbReference type="Proteomes" id="UP000317982">
    <property type="component" value="Unassembled WGS sequence"/>
</dbReference>
<dbReference type="Pfam" id="PF00589">
    <property type="entry name" value="Phage_integrase"/>
    <property type="match status" value="1"/>
</dbReference>
<dbReference type="InterPro" id="IPR011010">
    <property type="entry name" value="DNA_brk_join_enz"/>
</dbReference>
<sequence length="475" mass="52844">MACQGVVFKACACSDGTRQVRRNRTCSRLSERGHGSWHLDCRVPDLAGGTRQVRRGGFRSAVAARAARAELLGQSPQRHAAATWTLAQWLRYWLTTRTSIRPTTRRSYTEHCEQYLIPELGQVRLDRLALDQLRAAFTQLGTRTNRYGNPIAAATLHRIRATLRASLNAAVREGLLTDNPARRLELPPARRPHAVVWTAPQVQAWERDGTREPVAVWTVEQLVVFLARAERDRLHALWHLTALRGLRRGEAAGLRWCDLDLTGRVLHIAQQRTEVPGQVLVGPPKSRASRRTVALDRHTVRVLRAHADRQRFERRAAGAEWTDTGYVFTRRDGQPLSPSYLTHRFAQLVADTGLPPVRLHDLRHGAASLAHAAGADLKTVQDQLGHASIVLTADTYTSVLPPAQHSAAAATAALVLAAARRARGVIQHRNQRRRIREMIRTIGALQTTNQQLNPLDPHGKSSSHRRATGKPPLSA</sequence>
<organism evidence="7 8">
    <name type="scientific">Cryptosporangium phraense</name>
    <dbReference type="NCBI Taxonomy" id="2593070"/>
    <lineage>
        <taxon>Bacteria</taxon>
        <taxon>Bacillati</taxon>
        <taxon>Actinomycetota</taxon>
        <taxon>Actinomycetes</taxon>
        <taxon>Cryptosporangiales</taxon>
        <taxon>Cryptosporangiaceae</taxon>
        <taxon>Cryptosporangium</taxon>
    </lineage>
</organism>
<proteinExistence type="predicted"/>
<feature type="region of interest" description="Disordered" evidence="4">
    <location>
        <begin position="447"/>
        <end position="475"/>
    </location>
</feature>
<feature type="domain" description="Core-binding (CB)" evidence="6">
    <location>
        <begin position="84"/>
        <end position="171"/>
    </location>
</feature>
<dbReference type="CDD" id="cd01189">
    <property type="entry name" value="INT_ICEBs1_C_like"/>
    <property type="match status" value="1"/>
</dbReference>
<dbReference type="InParanoid" id="A0A545AN67"/>
<dbReference type="GO" id="GO:0006310">
    <property type="term" value="P:DNA recombination"/>
    <property type="evidence" value="ECO:0007669"/>
    <property type="project" value="UniProtKB-KW"/>
</dbReference>
<keyword evidence="2" id="KW-0233">DNA recombination</keyword>
<keyword evidence="1 3" id="KW-0238">DNA-binding</keyword>
<accession>A0A545AN67</accession>
<evidence type="ECO:0000256" key="4">
    <source>
        <dbReference type="SAM" id="MobiDB-lite"/>
    </source>
</evidence>
<dbReference type="InterPro" id="IPR002104">
    <property type="entry name" value="Integrase_catalytic"/>
</dbReference>
<dbReference type="Gene3D" id="1.10.443.10">
    <property type="entry name" value="Intergrase catalytic core"/>
    <property type="match status" value="1"/>
</dbReference>
<dbReference type="EMBL" id="VIRS01000016">
    <property type="protein sequence ID" value="TQS42777.1"/>
    <property type="molecule type" value="Genomic_DNA"/>
</dbReference>
<evidence type="ECO:0000259" key="6">
    <source>
        <dbReference type="PROSITE" id="PS51900"/>
    </source>
</evidence>
<name>A0A545AN67_9ACTN</name>
<dbReference type="PANTHER" id="PTHR30349:SF91">
    <property type="entry name" value="INTA PROTEIN"/>
    <property type="match status" value="1"/>
</dbReference>
<feature type="domain" description="Tyr recombinase" evidence="5">
    <location>
        <begin position="212"/>
        <end position="411"/>
    </location>
</feature>
<evidence type="ECO:0000313" key="7">
    <source>
        <dbReference type="EMBL" id="TQS42777.1"/>
    </source>
</evidence>
<dbReference type="PROSITE" id="PS51900">
    <property type="entry name" value="CB"/>
    <property type="match status" value="1"/>
</dbReference>
<dbReference type="PANTHER" id="PTHR30349">
    <property type="entry name" value="PHAGE INTEGRASE-RELATED"/>
    <property type="match status" value="1"/>
</dbReference>
<dbReference type="InterPro" id="IPR044068">
    <property type="entry name" value="CB"/>
</dbReference>
<dbReference type="InterPro" id="IPR013762">
    <property type="entry name" value="Integrase-like_cat_sf"/>
</dbReference>
<dbReference type="RefSeq" id="WP_142706646.1">
    <property type="nucleotide sequence ID" value="NZ_VIRS01000016.1"/>
</dbReference>
<evidence type="ECO:0000313" key="8">
    <source>
        <dbReference type="Proteomes" id="UP000317982"/>
    </source>
</evidence>
<dbReference type="Gene3D" id="1.10.150.130">
    <property type="match status" value="1"/>
</dbReference>
<comment type="caution">
    <text evidence="7">The sequence shown here is derived from an EMBL/GenBank/DDBJ whole genome shotgun (WGS) entry which is preliminary data.</text>
</comment>
<gene>
    <name evidence="7" type="ORF">FL583_22195</name>
</gene>
<evidence type="ECO:0000259" key="5">
    <source>
        <dbReference type="PROSITE" id="PS51898"/>
    </source>
</evidence>
<protein>
    <submittedName>
        <fullName evidence="7">Site-specific integrase</fullName>
    </submittedName>
</protein>
<dbReference type="GO" id="GO:0015074">
    <property type="term" value="P:DNA integration"/>
    <property type="evidence" value="ECO:0007669"/>
    <property type="project" value="InterPro"/>
</dbReference>
<evidence type="ECO:0000256" key="2">
    <source>
        <dbReference type="ARBA" id="ARBA00023172"/>
    </source>
</evidence>
<dbReference type="OrthoDB" id="9805859at2"/>
<dbReference type="GO" id="GO:0003677">
    <property type="term" value="F:DNA binding"/>
    <property type="evidence" value="ECO:0007669"/>
    <property type="project" value="UniProtKB-UniRule"/>
</dbReference>
<evidence type="ECO:0000256" key="3">
    <source>
        <dbReference type="PROSITE-ProRule" id="PRU01248"/>
    </source>
</evidence>
<dbReference type="AlphaFoldDB" id="A0A545AN67"/>
<reference evidence="7 8" key="1">
    <citation type="submission" date="2019-07" db="EMBL/GenBank/DDBJ databases">
        <title>Cryptosporangium phraense sp. nov., isolated from plant litter.</title>
        <authorList>
            <person name="Suriyachadkun C."/>
        </authorList>
    </citation>
    <scope>NUCLEOTIDE SEQUENCE [LARGE SCALE GENOMIC DNA]</scope>
    <source>
        <strain evidence="7 8">A-T 5661</strain>
    </source>
</reference>
<keyword evidence="8" id="KW-1185">Reference proteome</keyword>
<dbReference type="SUPFAM" id="SSF56349">
    <property type="entry name" value="DNA breaking-rejoining enzymes"/>
    <property type="match status" value="1"/>
</dbReference>
<dbReference type="PROSITE" id="PS51898">
    <property type="entry name" value="TYR_RECOMBINASE"/>
    <property type="match status" value="1"/>
</dbReference>
<evidence type="ECO:0000256" key="1">
    <source>
        <dbReference type="ARBA" id="ARBA00023125"/>
    </source>
</evidence>
<dbReference type="InterPro" id="IPR010998">
    <property type="entry name" value="Integrase_recombinase_N"/>
</dbReference>
<dbReference type="InterPro" id="IPR050090">
    <property type="entry name" value="Tyrosine_recombinase_XerCD"/>
</dbReference>